<reference evidence="2 3" key="1">
    <citation type="journal article" date="2015" name="Mol. Plant Microbe Interact.">
        <title>Genome, transcriptome, and functional analyses of Penicillium expansum provide new insights into secondary metabolism and pathogenicity.</title>
        <authorList>
            <person name="Ballester A.R."/>
            <person name="Marcet-Houben M."/>
            <person name="Levin E."/>
            <person name="Sela N."/>
            <person name="Selma-Lazaro C."/>
            <person name="Carmona L."/>
            <person name="Wisniewski M."/>
            <person name="Droby S."/>
            <person name="Gonzalez-Candelas L."/>
            <person name="Gabaldon T."/>
        </authorList>
    </citation>
    <scope>NUCLEOTIDE SEQUENCE [LARGE SCALE GENOMIC DNA]</scope>
    <source>
        <strain evidence="2 3">PHI-1</strain>
    </source>
</reference>
<name>A0A0A2KQT9_PENIT</name>
<evidence type="ECO:0000256" key="1">
    <source>
        <dbReference type="SAM" id="Phobius"/>
    </source>
</evidence>
<keyword evidence="3" id="KW-1185">Reference proteome</keyword>
<dbReference type="Proteomes" id="UP000030104">
    <property type="component" value="Unassembled WGS sequence"/>
</dbReference>
<gene>
    <name evidence="2" type="ORF">PITC_094700</name>
</gene>
<evidence type="ECO:0000313" key="2">
    <source>
        <dbReference type="EMBL" id="KGO69271.1"/>
    </source>
</evidence>
<proteinExistence type="predicted"/>
<dbReference type="OrthoDB" id="10514264at2759"/>
<dbReference type="AlphaFoldDB" id="A0A0A2KQT9"/>
<dbReference type="EMBL" id="JQGA01001155">
    <property type="protein sequence ID" value="KGO69271.1"/>
    <property type="molecule type" value="Genomic_DNA"/>
</dbReference>
<feature type="transmembrane region" description="Helical" evidence="1">
    <location>
        <begin position="44"/>
        <end position="62"/>
    </location>
</feature>
<keyword evidence="1" id="KW-0472">Membrane</keyword>
<keyword evidence="1" id="KW-1133">Transmembrane helix</keyword>
<protein>
    <submittedName>
        <fullName evidence="2">Uncharacterized protein</fullName>
    </submittedName>
</protein>
<keyword evidence="1" id="KW-0812">Transmembrane</keyword>
<feature type="transmembrane region" description="Helical" evidence="1">
    <location>
        <begin position="15"/>
        <end position="38"/>
    </location>
</feature>
<organism evidence="2 3">
    <name type="scientific">Penicillium italicum</name>
    <name type="common">Blue mold</name>
    <dbReference type="NCBI Taxonomy" id="40296"/>
    <lineage>
        <taxon>Eukaryota</taxon>
        <taxon>Fungi</taxon>
        <taxon>Dikarya</taxon>
        <taxon>Ascomycota</taxon>
        <taxon>Pezizomycotina</taxon>
        <taxon>Eurotiomycetes</taxon>
        <taxon>Eurotiomycetidae</taxon>
        <taxon>Eurotiales</taxon>
        <taxon>Aspergillaceae</taxon>
        <taxon>Penicillium</taxon>
    </lineage>
</organism>
<comment type="caution">
    <text evidence="2">The sequence shown here is derived from an EMBL/GenBank/DDBJ whole genome shotgun (WGS) entry which is preliminary data.</text>
</comment>
<accession>A0A0A2KQT9</accession>
<sequence>MVVAIPISRAERCQLLLLLVWINYPVAVIGSIVIWSLSQNFGNGVVWFLAWQVISIFAALGVK</sequence>
<dbReference type="HOGENOM" id="CLU_2886532_0_0_1"/>
<evidence type="ECO:0000313" key="3">
    <source>
        <dbReference type="Proteomes" id="UP000030104"/>
    </source>
</evidence>